<proteinExistence type="predicted"/>
<keyword evidence="3" id="KW-1185">Reference proteome</keyword>
<organism evidence="2 3">
    <name type="scientific">Sphingomonas gellani</name>
    <dbReference type="NCBI Taxonomy" id="1166340"/>
    <lineage>
        <taxon>Bacteria</taxon>
        <taxon>Pseudomonadati</taxon>
        <taxon>Pseudomonadota</taxon>
        <taxon>Alphaproteobacteria</taxon>
        <taxon>Sphingomonadales</taxon>
        <taxon>Sphingomonadaceae</taxon>
        <taxon>Sphingomonas</taxon>
    </lineage>
</organism>
<dbReference type="STRING" id="1166340.SAMN05192583_0205"/>
<feature type="chain" id="PRO_5011639937" evidence="1">
    <location>
        <begin position="24"/>
        <end position="78"/>
    </location>
</feature>
<keyword evidence="1" id="KW-0732">Signal</keyword>
<accession>A0A1H7YEG3</accession>
<evidence type="ECO:0000313" key="2">
    <source>
        <dbReference type="EMBL" id="SEM43698.1"/>
    </source>
</evidence>
<dbReference type="AlphaFoldDB" id="A0A1H7YEG3"/>
<dbReference type="RefSeq" id="WP_093663611.1">
    <property type="nucleotide sequence ID" value="NZ_FOCF01000001.1"/>
</dbReference>
<evidence type="ECO:0000313" key="3">
    <source>
        <dbReference type="Proteomes" id="UP000199206"/>
    </source>
</evidence>
<feature type="signal peptide" evidence="1">
    <location>
        <begin position="1"/>
        <end position="23"/>
    </location>
</feature>
<dbReference type="Proteomes" id="UP000199206">
    <property type="component" value="Unassembled WGS sequence"/>
</dbReference>
<reference evidence="3" key="1">
    <citation type="submission" date="2016-10" db="EMBL/GenBank/DDBJ databases">
        <authorList>
            <person name="Varghese N."/>
            <person name="Submissions S."/>
        </authorList>
    </citation>
    <scope>NUCLEOTIDE SEQUENCE [LARGE SCALE GENOMIC DNA]</scope>
    <source>
        <strain evidence="3">S6-262</strain>
    </source>
</reference>
<dbReference type="OrthoDB" id="7585829at2"/>
<protein>
    <submittedName>
        <fullName evidence="2">Uncharacterized protein</fullName>
    </submittedName>
</protein>
<name>A0A1H7YEG3_9SPHN</name>
<sequence length="78" mass="9119">MKLFTLAAAGLTLLTGLAPVAIATPAAAQHRTVVRERTVVRHDDRGYHHRRVHTRRVCQREWRHGHRERVCRTVRSYR</sequence>
<gene>
    <name evidence="2" type="ORF">SAMN05192583_0205</name>
</gene>
<evidence type="ECO:0000256" key="1">
    <source>
        <dbReference type="SAM" id="SignalP"/>
    </source>
</evidence>
<dbReference type="EMBL" id="FOCF01000001">
    <property type="protein sequence ID" value="SEM43698.1"/>
    <property type="molecule type" value="Genomic_DNA"/>
</dbReference>